<proteinExistence type="predicted"/>
<dbReference type="Proteomes" id="UP000023755">
    <property type="component" value="Chromosome"/>
</dbReference>
<dbReference type="EMBL" id="CP007481">
    <property type="protein sequence ID" value="AHX11105.1"/>
    <property type="molecule type" value="Genomic_DNA"/>
</dbReference>
<dbReference type="KEGG" id="nhm:NHE_0136"/>
<gene>
    <name evidence="1" type="ORF">NHE_0136</name>
</gene>
<evidence type="ECO:0000313" key="1">
    <source>
        <dbReference type="EMBL" id="AHX11105.1"/>
    </source>
</evidence>
<dbReference type="STRING" id="1286528.NHE_0136"/>
<keyword evidence="2" id="KW-1185">Reference proteome</keyword>
<organism evidence="1 2">
    <name type="scientific">Neorickettsia helminthoeca str. Oregon</name>
    <dbReference type="NCBI Taxonomy" id="1286528"/>
    <lineage>
        <taxon>Bacteria</taxon>
        <taxon>Pseudomonadati</taxon>
        <taxon>Pseudomonadota</taxon>
        <taxon>Alphaproteobacteria</taxon>
        <taxon>Rickettsiales</taxon>
        <taxon>Anaplasmataceae</taxon>
        <taxon>Neorickettsia</taxon>
    </lineage>
</organism>
<name>X5HL69_9RICK</name>
<reference evidence="1 2" key="1">
    <citation type="submission" date="2014-03" db="EMBL/GenBank/DDBJ databases">
        <title>Sequencing and Comparison of Genomes and Transcriptome Profiles of Human Ehrlichiosis Agents.</title>
        <authorList>
            <person name="Lin M."/>
            <person name="Daugherty S.C."/>
            <person name="Nagaraj S."/>
            <person name="Cheng Z."/>
            <person name="Xiong Q."/>
            <person name="Lin F.-Y."/>
            <person name="Sengamalay N."/>
            <person name="Ott S."/>
            <person name="Godinez A."/>
            <person name="Tallon L.J."/>
            <person name="Sadzewicz L."/>
            <person name="Fraser C.M."/>
            <person name="Dunning Hotopp J.C."/>
            <person name="Rikihisa Y."/>
        </authorList>
    </citation>
    <scope>NUCLEOTIDE SEQUENCE [LARGE SCALE GENOMIC DNA]</scope>
    <source>
        <strain evidence="1 2">Oregon</strain>
    </source>
</reference>
<dbReference type="AlphaFoldDB" id="X5HL69"/>
<dbReference type="HOGENOM" id="CLU_3155342_0_0_5"/>
<accession>X5HL69</accession>
<sequence>MFQLEIEFAKVYTNLYENELRASLLIISSMRSKVIPDRSFCAIATNLQ</sequence>
<protein>
    <submittedName>
        <fullName evidence="1">Uncharacterized protein</fullName>
    </submittedName>
</protein>
<evidence type="ECO:0000313" key="2">
    <source>
        <dbReference type="Proteomes" id="UP000023755"/>
    </source>
</evidence>